<evidence type="ECO:0000256" key="9">
    <source>
        <dbReference type="ARBA" id="ARBA00023295"/>
    </source>
</evidence>
<keyword evidence="10" id="KW-0624">Polysaccharide degradation</keyword>
<name>A0A2N3MXX0_9PEZI</name>
<keyword evidence="6" id="KW-0146">Chitin degradation</keyword>
<evidence type="ECO:0000256" key="10">
    <source>
        <dbReference type="ARBA" id="ARBA00023326"/>
    </source>
</evidence>
<evidence type="ECO:0000256" key="4">
    <source>
        <dbReference type="ARBA" id="ARBA00022669"/>
    </source>
</evidence>
<organism evidence="14 15">
    <name type="scientific">Lomentospora prolificans</name>
    <dbReference type="NCBI Taxonomy" id="41688"/>
    <lineage>
        <taxon>Eukaryota</taxon>
        <taxon>Fungi</taxon>
        <taxon>Dikarya</taxon>
        <taxon>Ascomycota</taxon>
        <taxon>Pezizomycotina</taxon>
        <taxon>Sordariomycetes</taxon>
        <taxon>Hypocreomycetidae</taxon>
        <taxon>Microascales</taxon>
        <taxon>Microascaceae</taxon>
        <taxon>Lomentospora</taxon>
    </lineage>
</organism>
<dbReference type="AlphaFoldDB" id="A0A2N3MXX0"/>
<sequence>MGVGGNVRAFAYWRRAEVMTGRIVSGLAAFTPTSGFSSSNSSRSQTGGWAFSTEPASYKTLRRGTNPEHAETLASNIANFVNDNGLDGVDIDWEYPAAPDIIPDDPGEKLEANYYLDFLWLLKGKLGNKTVSIAAPASYWYLKQFTIGKIGRVVDYIV</sequence>
<comment type="subcellular location">
    <subcellularLocation>
        <location evidence="2">Secreted</location>
    </subcellularLocation>
</comment>
<protein>
    <recommendedName>
        <fullName evidence="13">GH18 domain-containing protein</fullName>
    </recommendedName>
</protein>
<evidence type="ECO:0000256" key="2">
    <source>
        <dbReference type="ARBA" id="ARBA00004613"/>
    </source>
</evidence>
<dbReference type="GO" id="GO:0005576">
    <property type="term" value="C:extracellular region"/>
    <property type="evidence" value="ECO:0007669"/>
    <property type="project" value="UniProtKB-SubCell"/>
</dbReference>
<dbReference type="InterPro" id="IPR053214">
    <property type="entry name" value="LysM12-like"/>
</dbReference>
<dbReference type="InParanoid" id="A0A2N3MXX0"/>
<feature type="domain" description="GH18" evidence="13">
    <location>
        <begin position="1"/>
        <end position="158"/>
    </location>
</feature>
<evidence type="ECO:0000256" key="8">
    <source>
        <dbReference type="ARBA" id="ARBA00023277"/>
    </source>
</evidence>
<evidence type="ECO:0000256" key="7">
    <source>
        <dbReference type="ARBA" id="ARBA00023026"/>
    </source>
</evidence>
<dbReference type="VEuPathDB" id="FungiDB:jhhlp_008389"/>
<keyword evidence="4" id="KW-0147">Chitin-binding</keyword>
<comment type="similarity">
    <text evidence="12">Belongs to the glycosyl hydrolase 18 family.</text>
</comment>
<keyword evidence="8" id="KW-0119">Carbohydrate metabolism</keyword>
<evidence type="ECO:0000256" key="5">
    <source>
        <dbReference type="ARBA" id="ARBA00022801"/>
    </source>
</evidence>
<dbReference type="SUPFAM" id="SSF51445">
    <property type="entry name" value="(Trans)glycosidases"/>
    <property type="match status" value="1"/>
</dbReference>
<proteinExistence type="inferred from homology"/>
<evidence type="ECO:0000259" key="13">
    <source>
        <dbReference type="PROSITE" id="PS51910"/>
    </source>
</evidence>
<evidence type="ECO:0000313" key="14">
    <source>
        <dbReference type="EMBL" id="PKS05023.1"/>
    </source>
</evidence>
<keyword evidence="15" id="KW-1185">Reference proteome</keyword>
<evidence type="ECO:0000256" key="11">
    <source>
        <dbReference type="RuleBase" id="RU000489"/>
    </source>
</evidence>
<dbReference type="GO" id="GO:0008061">
    <property type="term" value="F:chitin binding"/>
    <property type="evidence" value="ECO:0007669"/>
    <property type="project" value="UniProtKB-KW"/>
</dbReference>
<reference evidence="14 15" key="1">
    <citation type="journal article" date="2017" name="G3 (Bethesda)">
        <title>First Draft Genome Sequence of the Pathogenic Fungus Lomentospora prolificans (Formerly Scedosporium prolificans).</title>
        <authorList>
            <person name="Luo R."/>
            <person name="Zimin A."/>
            <person name="Workman R."/>
            <person name="Fan Y."/>
            <person name="Pertea G."/>
            <person name="Grossman N."/>
            <person name="Wear M.P."/>
            <person name="Jia B."/>
            <person name="Miller H."/>
            <person name="Casadevall A."/>
            <person name="Timp W."/>
            <person name="Zhang S.X."/>
            <person name="Salzberg S.L."/>
        </authorList>
    </citation>
    <scope>NUCLEOTIDE SEQUENCE [LARGE SCALE GENOMIC DNA]</scope>
    <source>
        <strain evidence="14 15">JHH-5317</strain>
    </source>
</reference>
<dbReference type="InterPro" id="IPR001579">
    <property type="entry name" value="Glyco_hydro_18_chit_AS"/>
</dbReference>
<dbReference type="Pfam" id="PF00704">
    <property type="entry name" value="Glyco_hydro_18"/>
    <property type="match status" value="1"/>
</dbReference>
<evidence type="ECO:0000256" key="12">
    <source>
        <dbReference type="RuleBase" id="RU004453"/>
    </source>
</evidence>
<dbReference type="GO" id="GO:0000272">
    <property type="term" value="P:polysaccharide catabolic process"/>
    <property type="evidence" value="ECO:0007669"/>
    <property type="project" value="UniProtKB-KW"/>
</dbReference>
<comment type="catalytic activity">
    <reaction evidence="1">
        <text>Random endo-hydrolysis of N-acetyl-beta-D-glucosaminide (1-&gt;4)-beta-linkages in chitin and chitodextrins.</text>
        <dbReference type="EC" id="3.2.1.14"/>
    </reaction>
</comment>
<keyword evidence="9 11" id="KW-0326">Glycosidase</keyword>
<gene>
    <name evidence="14" type="ORF">jhhlp_008389</name>
</gene>
<comment type="caution">
    <text evidence="14">The sequence shown here is derived from an EMBL/GenBank/DDBJ whole genome shotgun (WGS) entry which is preliminary data.</text>
</comment>
<dbReference type="EMBL" id="NLAX01001623">
    <property type="protein sequence ID" value="PKS05023.1"/>
    <property type="molecule type" value="Genomic_DNA"/>
</dbReference>
<dbReference type="Proteomes" id="UP000233524">
    <property type="component" value="Unassembled WGS sequence"/>
</dbReference>
<dbReference type="InterPro" id="IPR017853">
    <property type="entry name" value="GH"/>
</dbReference>
<dbReference type="OrthoDB" id="73875at2759"/>
<evidence type="ECO:0000256" key="1">
    <source>
        <dbReference type="ARBA" id="ARBA00000822"/>
    </source>
</evidence>
<dbReference type="GO" id="GO:0006032">
    <property type="term" value="P:chitin catabolic process"/>
    <property type="evidence" value="ECO:0007669"/>
    <property type="project" value="UniProtKB-KW"/>
</dbReference>
<evidence type="ECO:0000256" key="6">
    <source>
        <dbReference type="ARBA" id="ARBA00023024"/>
    </source>
</evidence>
<dbReference type="InterPro" id="IPR001223">
    <property type="entry name" value="Glyco_hydro18_cat"/>
</dbReference>
<keyword evidence="3" id="KW-0964">Secreted</keyword>
<dbReference type="GO" id="GO:0008843">
    <property type="term" value="F:endochitinase activity"/>
    <property type="evidence" value="ECO:0007669"/>
    <property type="project" value="UniProtKB-EC"/>
</dbReference>
<dbReference type="PROSITE" id="PS51910">
    <property type="entry name" value="GH18_2"/>
    <property type="match status" value="1"/>
</dbReference>
<keyword evidence="5 11" id="KW-0378">Hydrolase</keyword>
<dbReference type="STRING" id="41688.A0A2N3MXX0"/>
<evidence type="ECO:0000313" key="15">
    <source>
        <dbReference type="Proteomes" id="UP000233524"/>
    </source>
</evidence>
<keyword evidence="7" id="KW-0843">Virulence</keyword>
<dbReference type="PANTHER" id="PTHR47700">
    <property type="entry name" value="V CHITINASE, PUTATIVE (AFU_ORTHOLOGUE AFUA_6G13720)-RELATED"/>
    <property type="match status" value="1"/>
</dbReference>
<evidence type="ECO:0000256" key="3">
    <source>
        <dbReference type="ARBA" id="ARBA00022525"/>
    </source>
</evidence>
<dbReference type="PANTHER" id="PTHR47700:SF1">
    <property type="entry name" value="CHITINASE"/>
    <property type="match status" value="1"/>
</dbReference>
<accession>A0A2N3MXX0</accession>
<dbReference type="PROSITE" id="PS01095">
    <property type="entry name" value="GH18_1"/>
    <property type="match status" value="1"/>
</dbReference>
<dbReference type="Gene3D" id="3.20.20.80">
    <property type="entry name" value="Glycosidases"/>
    <property type="match status" value="1"/>
</dbReference>